<comment type="similarity">
    <text evidence="4">Belongs to the HRD1 family.</text>
</comment>
<evidence type="ECO:0000256" key="12">
    <source>
        <dbReference type="ARBA" id="ARBA00022833"/>
    </source>
</evidence>
<dbReference type="Pfam" id="PF13639">
    <property type="entry name" value="zf-RING_2"/>
    <property type="match status" value="1"/>
</dbReference>
<keyword evidence="6 19" id="KW-0808">Transferase</keyword>
<dbReference type="AlphaFoldDB" id="A0A6J8CCW6"/>
<feature type="transmembrane region" description="Helical" evidence="17">
    <location>
        <begin position="105"/>
        <end position="129"/>
    </location>
</feature>
<comment type="pathway">
    <text evidence="3">Protein modification; protein ubiquitination.</text>
</comment>
<keyword evidence="19" id="KW-0012">Acyltransferase</keyword>
<dbReference type="SMART" id="SM00184">
    <property type="entry name" value="RING"/>
    <property type="match status" value="1"/>
</dbReference>
<sequence length="585" mass="66135">MRTVLLTGLSFVLTGAVIGNAYYQKKQFYPSVVYITKSNPSMAMLYIQAFVFVILMGKLMRKVFFGQLRPAEMEHLIERSWYAVTETLSSLHTEDRIDYMERSPVISLLFHLRAITLITLLGILDLYFINHAYYSTLLKGASVQLVFGFEYAILLTVLFMAFVKYILHTLDAQNENPWENKAVYLLYTELVLGFIKVVLYMAFMMIMIKVHTFPLFAIRPMYLSLRGFKKALHDVIMSRRAIRNMNTLYPDATAEELQAGDHTCIICREDMIEFSKKLPCNHIFHTSCLRSWFQRQQTCPTCRMDVLQAPRPQQVPQTPPPQQQQPQQPQMPQNLFQGFAGMPPIPGWPPQQQPVQQPGTSGASTTGTPATPTTPNTPGSGTSTVSATGTHPSTTPPTSVPNMPPFMPPMFPFFMPYSGQGMPLPPTRPEGLTDEELKVMEGQERQNIEARIQWLRDIQCLLDGAMILIQQYNTVASQSSIPNINLSGTPSNNTPTDTNKASSSREKSTESSPVVNNDRDLDKDLSDLEGATGYTPPTEEMIPSWEDPSQEEHEDEQHEVRRRRLEKFSQPSPNNHIVKEKAATD</sequence>
<gene>
    <name evidence="19" type="ORF">MCOR_29053</name>
</gene>
<keyword evidence="13 17" id="KW-1133">Transmembrane helix</keyword>
<keyword evidence="9 15" id="KW-0863">Zinc-finger</keyword>
<feature type="region of interest" description="Disordered" evidence="16">
    <location>
        <begin position="483"/>
        <end position="585"/>
    </location>
</feature>
<feature type="compositionally biased region" description="Low complexity" evidence="16">
    <location>
        <begin position="324"/>
        <end position="333"/>
    </location>
</feature>
<evidence type="ECO:0000256" key="16">
    <source>
        <dbReference type="SAM" id="MobiDB-lite"/>
    </source>
</evidence>
<feature type="compositionally biased region" description="Pro residues" evidence="16">
    <location>
        <begin position="343"/>
        <end position="352"/>
    </location>
</feature>
<dbReference type="FunFam" id="3.30.40.10:FF:000088">
    <property type="entry name" value="E3 ubiquitin-protein ligase synoviolin"/>
    <property type="match status" value="1"/>
</dbReference>
<keyword evidence="14 17" id="KW-0472">Membrane</keyword>
<dbReference type="CDD" id="cd16479">
    <property type="entry name" value="RING-H2_synoviolin"/>
    <property type="match status" value="1"/>
</dbReference>
<dbReference type="GO" id="GO:0008270">
    <property type="term" value="F:zinc ion binding"/>
    <property type="evidence" value="ECO:0007669"/>
    <property type="project" value="UniProtKB-KW"/>
</dbReference>
<feature type="region of interest" description="Disordered" evidence="16">
    <location>
        <begin position="311"/>
        <end position="404"/>
    </location>
</feature>
<evidence type="ECO:0000313" key="19">
    <source>
        <dbReference type="EMBL" id="CAC5394293.1"/>
    </source>
</evidence>
<keyword evidence="7 17" id="KW-0812">Transmembrane</keyword>
<dbReference type="PANTHER" id="PTHR22763">
    <property type="entry name" value="RING ZINC FINGER PROTEIN"/>
    <property type="match status" value="1"/>
</dbReference>
<dbReference type="InterPro" id="IPR050731">
    <property type="entry name" value="HRD1_E3_ubiq-ligases"/>
</dbReference>
<evidence type="ECO:0000256" key="9">
    <source>
        <dbReference type="ARBA" id="ARBA00022771"/>
    </source>
</evidence>
<evidence type="ECO:0000256" key="13">
    <source>
        <dbReference type="ARBA" id="ARBA00022989"/>
    </source>
</evidence>
<dbReference type="InterPro" id="IPR013083">
    <property type="entry name" value="Znf_RING/FYVE/PHD"/>
</dbReference>
<evidence type="ECO:0000256" key="15">
    <source>
        <dbReference type="PROSITE-ProRule" id="PRU00175"/>
    </source>
</evidence>
<feature type="domain" description="RING-type" evidence="18">
    <location>
        <begin position="264"/>
        <end position="303"/>
    </location>
</feature>
<dbReference type="PROSITE" id="PS50089">
    <property type="entry name" value="ZF_RING_2"/>
    <property type="match status" value="1"/>
</dbReference>
<evidence type="ECO:0000256" key="10">
    <source>
        <dbReference type="ARBA" id="ARBA00022786"/>
    </source>
</evidence>
<feature type="transmembrane region" description="Helical" evidence="17">
    <location>
        <begin position="184"/>
        <end position="208"/>
    </location>
</feature>
<dbReference type="PANTHER" id="PTHR22763:SF184">
    <property type="entry name" value="E3 UBIQUITIN-PROTEIN LIGASE SYNOVIOLIN"/>
    <property type="match status" value="1"/>
</dbReference>
<comment type="subcellular location">
    <subcellularLocation>
        <location evidence="2">Endoplasmic reticulum membrane</location>
        <topology evidence="2">Multi-pass membrane protein</topology>
    </subcellularLocation>
</comment>
<evidence type="ECO:0000256" key="5">
    <source>
        <dbReference type="ARBA" id="ARBA00012483"/>
    </source>
</evidence>
<dbReference type="InterPro" id="IPR057992">
    <property type="entry name" value="TPR_SYVN1_N"/>
</dbReference>
<feature type="compositionally biased region" description="Basic and acidic residues" evidence="16">
    <location>
        <begin position="517"/>
        <end position="526"/>
    </location>
</feature>
<evidence type="ECO:0000256" key="1">
    <source>
        <dbReference type="ARBA" id="ARBA00000900"/>
    </source>
</evidence>
<evidence type="ECO:0000256" key="14">
    <source>
        <dbReference type="ARBA" id="ARBA00023136"/>
    </source>
</evidence>
<dbReference type="Gene3D" id="3.30.40.10">
    <property type="entry name" value="Zinc/RING finger domain, C3HC4 (zinc finger)"/>
    <property type="match status" value="1"/>
</dbReference>
<dbReference type="GO" id="GO:0005789">
    <property type="term" value="C:endoplasmic reticulum membrane"/>
    <property type="evidence" value="ECO:0007669"/>
    <property type="project" value="UniProtKB-SubCell"/>
</dbReference>
<dbReference type="GO" id="GO:0061630">
    <property type="term" value="F:ubiquitin protein ligase activity"/>
    <property type="evidence" value="ECO:0007669"/>
    <property type="project" value="UniProtKB-EC"/>
</dbReference>
<protein>
    <recommendedName>
        <fullName evidence="5">RING-type E3 ubiquitin transferase</fullName>
        <ecNumber evidence="5">2.3.2.27</ecNumber>
    </recommendedName>
</protein>
<keyword evidence="12" id="KW-0862">Zinc</keyword>
<evidence type="ECO:0000256" key="8">
    <source>
        <dbReference type="ARBA" id="ARBA00022723"/>
    </source>
</evidence>
<evidence type="ECO:0000256" key="11">
    <source>
        <dbReference type="ARBA" id="ARBA00022824"/>
    </source>
</evidence>
<feature type="transmembrane region" description="Helical" evidence="17">
    <location>
        <begin position="43"/>
        <end position="60"/>
    </location>
</feature>
<evidence type="ECO:0000256" key="3">
    <source>
        <dbReference type="ARBA" id="ARBA00004906"/>
    </source>
</evidence>
<dbReference type="InterPro" id="IPR058051">
    <property type="entry name" value="Znf_RING_synoviolin"/>
</dbReference>
<proteinExistence type="inferred from homology"/>
<feature type="transmembrane region" description="Helical" evidence="17">
    <location>
        <begin position="141"/>
        <end position="163"/>
    </location>
</feature>
<dbReference type="OrthoDB" id="7759664at2759"/>
<accession>A0A6J8CCW6</accession>
<evidence type="ECO:0000256" key="7">
    <source>
        <dbReference type="ARBA" id="ARBA00022692"/>
    </source>
</evidence>
<dbReference type="UniPathway" id="UPA00143"/>
<comment type="catalytic activity">
    <reaction evidence="1">
        <text>S-ubiquitinyl-[E2 ubiquitin-conjugating enzyme]-L-cysteine + [acceptor protein]-L-lysine = [E2 ubiquitin-conjugating enzyme]-L-cysteine + N(6)-ubiquitinyl-[acceptor protein]-L-lysine.</text>
        <dbReference type="EC" id="2.3.2.27"/>
    </reaction>
</comment>
<feature type="compositionally biased region" description="Pro residues" evidence="16">
    <location>
        <begin position="394"/>
        <end position="404"/>
    </location>
</feature>
<evidence type="ECO:0000256" key="2">
    <source>
        <dbReference type="ARBA" id="ARBA00004477"/>
    </source>
</evidence>
<dbReference type="SUPFAM" id="SSF57850">
    <property type="entry name" value="RING/U-box"/>
    <property type="match status" value="1"/>
</dbReference>
<keyword evidence="8" id="KW-0479">Metal-binding</keyword>
<reference evidence="19 20" key="1">
    <citation type="submission" date="2020-06" db="EMBL/GenBank/DDBJ databases">
        <authorList>
            <person name="Li R."/>
            <person name="Bekaert M."/>
        </authorList>
    </citation>
    <scope>NUCLEOTIDE SEQUENCE [LARGE SCALE GENOMIC DNA]</scope>
    <source>
        <strain evidence="20">wild</strain>
    </source>
</reference>
<feature type="compositionally biased region" description="Polar residues" evidence="16">
    <location>
        <begin position="483"/>
        <end position="501"/>
    </location>
</feature>
<evidence type="ECO:0000256" key="6">
    <source>
        <dbReference type="ARBA" id="ARBA00022679"/>
    </source>
</evidence>
<dbReference type="GO" id="GO:0043161">
    <property type="term" value="P:proteasome-mediated ubiquitin-dependent protein catabolic process"/>
    <property type="evidence" value="ECO:0007669"/>
    <property type="project" value="TreeGrafter"/>
</dbReference>
<evidence type="ECO:0000256" key="17">
    <source>
        <dbReference type="SAM" id="Phobius"/>
    </source>
</evidence>
<feature type="compositionally biased region" description="Low complexity" evidence="16">
    <location>
        <begin position="353"/>
        <end position="393"/>
    </location>
</feature>
<dbReference type="GO" id="GO:0036503">
    <property type="term" value="P:ERAD pathway"/>
    <property type="evidence" value="ECO:0007669"/>
    <property type="project" value="TreeGrafter"/>
</dbReference>
<keyword evidence="10" id="KW-0833">Ubl conjugation pathway</keyword>
<dbReference type="EMBL" id="CACVKT020005272">
    <property type="protein sequence ID" value="CAC5394293.1"/>
    <property type="molecule type" value="Genomic_DNA"/>
</dbReference>
<dbReference type="Proteomes" id="UP000507470">
    <property type="component" value="Unassembled WGS sequence"/>
</dbReference>
<name>A0A6J8CCW6_MYTCO</name>
<dbReference type="GO" id="GO:0016567">
    <property type="term" value="P:protein ubiquitination"/>
    <property type="evidence" value="ECO:0007669"/>
    <property type="project" value="UniProtKB-UniPathway"/>
</dbReference>
<evidence type="ECO:0000256" key="4">
    <source>
        <dbReference type="ARBA" id="ARBA00010089"/>
    </source>
</evidence>
<dbReference type="InterPro" id="IPR001841">
    <property type="entry name" value="Znf_RING"/>
</dbReference>
<dbReference type="EC" id="2.3.2.27" evidence="5"/>
<evidence type="ECO:0000259" key="18">
    <source>
        <dbReference type="PROSITE" id="PS50089"/>
    </source>
</evidence>
<evidence type="ECO:0000313" key="20">
    <source>
        <dbReference type="Proteomes" id="UP000507470"/>
    </source>
</evidence>
<organism evidence="19 20">
    <name type="scientific">Mytilus coruscus</name>
    <name type="common">Sea mussel</name>
    <dbReference type="NCBI Taxonomy" id="42192"/>
    <lineage>
        <taxon>Eukaryota</taxon>
        <taxon>Metazoa</taxon>
        <taxon>Spiralia</taxon>
        <taxon>Lophotrochozoa</taxon>
        <taxon>Mollusca</taxon>
        <taxon>Bivalvia</taxon>
        <taxon>Autobranchia</taxon>
        <taxon>Pteriomorphia</taxon>
        <taxon>Mytilida</taxon>
        <taxon>Mytiloidea</taxon>
        <taxon>Mytilidae</taxon>
        <taxon>Mytilinae</taxon>
        <taxon>Mytilus</taxon>
    </lineage>
</organism>
<keyword evidence="11" id="KW-0256">Endoplasmic reticulum</keyword>
<dbReference type="Pfam" id="PF25563">
    <property type="entry name" value="TPR_SYVN1_N"/>
    <property type="match status" value="2"/>
</dbReference>
<keyword evidence="20" id="KW-1185">Reference proteome</keyword>